<gene>
    <name evidence="2" type="ORF">NQ317_004117</name>
</gene>
<proteinExistence type="predicted"/>
<sequence>MFRLNTDEPERHSEVEHHHVASTSFEGSHERYFTVYALALRRLFRLFDLSGTSTWELFSESFSILIKNAPGKMAVLETDLFLVVKPQGH</sequence>
<keyword evidence="3" id="KW-1185">Reference proteome</keyword>
<organism evidence="2 3">
    <name type="scientific">Molorchus minor</name>
    <dbReference type="NCBI Taxonomy" id="1323400"/>
    <lineage>
        <taxon>Eukaryota</taxon>
        <taxon>Metazoa</taxon>
        <taxon>Ecdysozoa</taxon>
        <taxon>Arthropoda</taxon>
        <taxon>Hexapoda</taxon>
        <taxon>Insecta</taxon>
        <taxon>Pterygota</taxon>
        <taxon>Neoptera</taxon>
        <taxon>Endopterygota</taxon>
        <taxon>Coleoptera</taxon>
        <taxon>Polyphaga</taxon>
        <taxon>Cucujiformia</taxon>
        <taxon>Chrysomeloidea</taxon>
        <taxon>Cerambycidae</taxon>
        <taxon>Lamiinae</taxon>
        <taxon>Monochamini</taxon>
        <taxon>Molorchus</taxon>
    </lineage>
</organism>
<evidence type="ECO:0000313" key="3">
    <source>
        <dbReference type="Proteomes" id="UP001162164"/>
    </source>
</evidence>
<evidence type="ECO:0000313" key="2">
    <source>
        <dbReference type="EMBL" id="KAJ8971563.1"/>
    </source>
</evidence>
<reference evidence="2" key="1">
    <citation type="journal article" date="2023" name="Insect Mol. Biol.">
        <title>Genome sequencing provides insights into the evolution of gene families encoding plant cell wall-degrading enzymes in longhorned beetles.</title>
        <authorList>
            <person name="Shin N.R."/>
            <person name="Okamura Y."/>
            <person name="Kirsch R."/>
            <person name="Pauchet Y."/>
        </authorList>
    </citation>
    <scope>NUCLEOTIDE SEQUENCE</scope>
    <source>
        <strain evidence="2">MMC_N1</strain>
    </source>
</reference>
<name>A0ABQ9J3P3_9CUCU</name>
<comment type="caution">
    <text evidence="2">The sequence shown here is derived from an EMBL/GenBank/DDBJ whole genome shotgun (WGS) entry which is preliminary data.</text>
</comment>
<dbReference type="EMBL" id="JAPWTJ010001461">
    <property type="protein sequence ID" value="KAJ8971563.1"/>
    <property type="molecule type" value="Genomic_DNA"/>
</dbReference>
<feature type="compositionally biased region" description="Basic and acidic residues" evidence="1">
    <location>
        <begin position="1"/>
        <end position="19"/>
    </location>
</feature>
<protein>
    <submittedName>
        <fullName evidence="2">Uncharacterized protein</fullName>
    </submittedName>
</protein>
<dbReference type="Proteomes" id="UP001162164">
    <property type="component" value="Unassembled WGS sequence"/>
</dbReference>
<accession>A0ABQ9J3P3</accession>
<evidence type="ECO:0000256" key="1">
    <source>
        <dbReference type="SAM" id="MobiDB-lite"/>
    </source>
</evidence>
<feature type="region of interest" description="Disordered" evidence="1">
    <location>
        <begin position="1"/>
        <end position="26"/>
    </location>
</feature>